<proteinExistence type="predicted"/>
<protein>
    <submittedName>
        <fullName evidence="1">Uncharacterized protein</fullName>
    </submittedName>
</protein>
<name>A0A0E9RSR9_ANGAN</name>
<accession>A0A0E9RSR9</accession>
<organism evidence="1">
    <name type="scientific">Anguilla anguilla</name>
    <name type="common">European freshwater eel</name>
    <name type="synonym">Muraena anguilla</name>
    <dbReference type="NCBI Taxonomy" id="7936"/>
    <lineage>
        <taxon>Eukaryota</taxon>
        <taxon>Metazoa</taxon>
        <taxon>Chordata</taxon>
        <taxon>Craniata</taxon>
        <taxon>Vertebrata</taxon>
        <taxon>Euteleostomi</taxon>
        <taxon>Actinopterygii</taxon>
        <taxon>Neopterygii</taxon>
        <taxon>Teleostei</taxon>
        <taxon>Anguilliformes</taxon>
        <taxon>Anguillidae</taxon>
        <taxon>Anguilla</taxon>
    </lineage>
</organism>
<dbReference type="AlphaFoldDB" id="A0A0E9RSR9"/>
<reference evidence="1" key="2">
    <citation type="journal article" date="2015" name="Fish Shellfish Immunol.">
        <title>Early steps in the European eel (Anguilla anguilla)-Vibrio vulnificus interaction in the gills: Role of the RtxA13 toxin.</title>
        <authorList>
            <person name="Callol A."/>
            <person name="Pajuelo D."/>
            <person name="Ebbesson L."/>
            <person name="Teles M."/>
            <person name="MacKenzie S."/>
            <person name="Amaro C."/>
        </authorList>
    </citation>
    <scope>NUCLEOTIDE SEQUENCE</scope>
</reference>
<sequence>MPLRGASLSRVQLWQSSCTQLGQD</sequence>
<reference evidence="1" key="1">
    <citation type="submission" date="2014-11" db="EMBL/GenBank/DDBJ databases">
        <authorList>
            <person name="Amaro Gonzalez C."/>
        </authorList>
    </citation>
    <scope>NUCLEOTIDE SEQUENCE</scope>
</reference>
<evidence type="ECO:0000313" key="1">
    <source>
        <dbReference type="EMBL" id="JAH32211.1"/>
    </source>
</evidence>
<dbReference type="EMBL" id="GBXM01076366">
    <property type="protein sequence ID" value="JAH32211.1"/>
    <property type="molecule type" value="Transcribed_RNA"/>
</dbReference>